<dbReference type="PROSITE" id="PS50932">
    <property type="entry name" value="HTH_LACI_2"/>
    <property type="match status" value="1"/>
</dbReference>
<dbReference type="Gene3D" id="3.40.50.2300">
    <property type="match status" value="2"/>
</dbReference>
<gene>
    <name evidence="5" type="ORF">O1R50_14950</name>
</gene>
<keyword evidence="6" id="KW-1185">Reference proteome</keyword>
<dbReference type="PANTHER" id="PTHR30146">
    <property type="entry name" value="LACI-RELATED TRANSCRIPTIONAL REPRESSOR"/>
    <property type="match status" value="1"/>
</dbReference>
<dbReference type="GO" id="GO:0000976">
    <property type="term" value="F:transcription cis-regulatory region binding"/>
    <property type="evidence" value="ECO:0007669"/>
    <property type="project" value="TreeGrafter"/>
</dbReference>
<dbReference type="Pfam" id="PF13377">
    <property type="entry name" value="Peripla_BP_3"/>
    <property type="match status" value="1"/>
</dbReference>
<dbReference type="SMART" id="SM00354">
    <property type="entry name" value="HTH_LACI"/>
    <property type="match status" value="1"/>
</dbReference>
<dbReference type="InterPro" id="IPR046335">
    <property type="entry name" value="LacI/GalR-like_sensor"/>
</dbReference>
<evidence type="ECO:0000256" key="2">
    <source>
        <dbReference type="ARBA" id="ARBA00023125"/>
    </source>
</evidence>
<comment type="caution">
    <text evidence="5">The sequence shown here is derived from an EMBL/GenBank/DDBJ whole genome shotgun (WGS) entry which is preliminary data.</text>
</comment>
<organism evidence="5 6">
    <name type="scientific">Glycomyces luteolus</name>
    <dbReference type="NCBI Taxonomy" id="2670330"/>
    <lineage>
        <taxon>Bacteria</taxon>
        <taxon>Bacillati</taxon>
        <taxon>Actinomycetota</taxon>
        <taxon>Actinomycetes</taxon>
        <taxon>Glycomycetales</taxon>
        <taxon>Glycomycetaceae</taxon>
        <taxon>Glycomyces</taxon>
    </lineage>
</organism>
<dbReference type="InterPro" id="IPR010982">
    <property type="entry name" value="Lambda_DNA-bd_dom_sf"/>
</dbReference>
<dbReference type="InterPro" id="IPR028082">
    <property type="entry name" value="Peripla_BP_I"/>
</dbReference>
<evidence type="ECO:0000313" key="5">
    <source>
        <dbReference type="EMBL" id="MDA1360927.1"/>
    </source>
</evidence>
<dbReference type="PANTHER" id="PTHR30146:SF109">
    <property type="entry name" value="HTH-TYPE TRANSCRIPTIONAL REGULATOR GALS"/>
    <property type="match status" value="1"/>
</dbReference>
<dbReference type="CDD" id="cd01392">
    <property type="entry name" value="HTH_LacI"/>
    <property type="match status" value="1"/>
</dbReference>
<dbReference type="Gene3D" id="1.10.260.40">
    <property type="entry name" value="lambda repressor-like DNA-binding domains"/>
    <property type="match status" value="1"/>
</dbReference>
<keyword evidence="1" id="KW-0805">Transcription regulation</keyword>
<dbReference type="Proteomes" id="UP001146067">
    <property type="component" value="Unassembled WGS sequence"/>
</dbReference>
<evidence type="ECO:0000313" key="6">
    <source>
        <dbReference type="Proteomes" id="UP001146067"/>
    </source>
</evidence>
<keyword evidence="2 5" id="KW-0238">DNA-binding</keyword>
<evidence type="ECO:0000256" key="3">
    <source>
        <dbReference type="ARBA" id="ARBA00023163"/>
    </source>
</evidence>
<dbReference type="CDD" id="cd06267">
    <property type="entry name" value="PBP1_LacI_sugar_binding-like"/>
    <property type="match status" value="1"/>
</dbReference>
<keyword evidence="3" id="KW-0804">Transcription</keyword>
<dbReference type="GO" id="GO:0003700">
    <property type="term" value="F:DNA-binding transcription factor activity"/>
    <property type="evidence" value="ECO:0007669"/>
    <property type="project" value="TreeGrafter"/>
</dbReference>
<dbReference type="InterPro" id="IPR000843">
    <property type="entry name" value="HTH_LacI"/>
</dbReference>
<protein>
    <submittedName>
        <fullName evidence="5">LacI family DNA-binding transcriptional regulator</fullName>
    </submittedName>
</protein>
<dbReference type="EMBL" id="JAPZVP010000011">
    <property type="protein sequence ID" value="MDA1360927.1"/>
    <property type="molecule type" value="Genomic_DNA"/>
</dbReference>
<sequence length="334" mass="35750">MRQVAERAGVSVKTVSRVVNGEPSVAPATLRRVLSAAAALDFQPDPHAGNLRRSDRRTRTLGLLISSVDNPFAGAIHRAVEDAAIGRGFAVFASSLDDDPEREEEAVAAFTRRRVDGLILTTSAQEQSYLEPEVRRGTPVVFVDRRPTGIACDAVVSDNAEGAAAATRHLLAHGHRRLAYLGDRPAIQTAGERRRGFLEALGQAGVPVGDAVIVEDLHDETVARKALLRLLDGPEPPTAVFSAQNLITIGALRALRERGRHRDTALIGFDDVALADLMDPGVTVMAQHPDDIGRIAAERVFARLDGDDSPAQRITVDTTLIERGSGEIPAPSNT</sequence>
<proteinExistence type="predicted"/>
<dbReference type="SUPFAM" id="SSF47413">
    <property type="entry name" value="lambda repressor-like DNA-binding domains"/>
    <property type="match status" value="1"/>
</dbReference>
<name>A0A9X3SQV2_9ACTN</name>
<reference evidence="5" key="1">
    <citation type="submission" date="2022-12" db="EMBL/GenBank/DDBJ databases">
        <title>Gycomyces niveus sp.nov.,a novel actinomycete isolated from soil in Shouguan.</title>
        <authorList>
            <person name="Yang X."/>
        </authorList>
    </citation>
    <scope>NUCLEOTIDE SEQUENCE</scope>
    <source>
        <strain evidence="5">NEAU-A15</strain>
    </source>
</reference>
<evidence type="ECO:0000259" key="4">
    <source>
        <dbReference type="PROSITE" id="PS50932"/>
    </source>
</evidence>
<feature type="domain" description="HTH lacI-type" evidence="4">
    <location>
        <begin position="1"/>
        <end position="53"/>
    </location>
</feature>
<accession>A0A9X3SQV2</accession>
<evidence type="ECO:0000256" key="1">
    <source>
        <dbReference type="ARBA" id="ARBA00023015"/>
    </source>
</evidence>
<dbReference type="SUPFAM" id="SSF53822">
    <property type="entry name" value="Periplasmic binding protein-like I"/>
    <property type="match status" value="1"/>
</dbReference>
<dbReference type="Pfam" id="PF00356">
    <property type="entry name" value="LacI"/>
    <property type="match status" value="1"/>
</dbReference>
<dbReference type="AlphaFoldDB" id="A0A9X3SQV2"/>